<dbReference type="InterPro" id="IPR013766">
    <property type="entry name" value="Thioredoxin_domain"/>
</dbReference>
<reference evidence="3" key="3">
    <citation type="submission" date="2021-03" db="EMBL/GenBank/DDBJ databases">
        <title>Genomic Encyclopedia of Type Strains, Phase IV (KMG-IV): sequencing the most valuable type-strain genomes for metagenomic binning, comparative biology and taxonomic classification.</title>
        <authorList>
            <person name="Goeker M."/>
        </authorList>
    </citation>
    <scope>NUCLEOTIDE SEQUENCE</scope>
    <source>
        <strain evidence="3">DSM 22443</strain>
    </source>
</reference>
<dbReference type="Gene3D" id="3.40.30.10">
    <property type="entry name" value="Glutaredoxin"/>
    <property type="match status" value="1"/>
</dbReference>
<gene>
    <name evidence="2" type="ORF">GCM10009017_16580</name>
    <name evidence="3" type="ORF">J2752_000078</name>
</gene>
<organism evidence="2 4">
    <name type="scientific">Halarchaeum rubridurum</name>
    <dbReference type="NCBI Taxonomy" id="489911"/>
    <lineage>
        <taxon>Archaea</taxon>
        <taxon>Methanobacteriati</taxon>
        <taxon>Methanobacteriota</taxon>
        <taxon>Stenosarchaea group</taxon>
        <taxon>Halobacteria</taxon>
        <taxon>Halobacteriales</taxon>
        <taxon>Halobacteriaceae</taxon>
    </lineage>
</organism>
<dbReference type="Proteomes" id="UP000765891">
    <property type="component" value="Unassembled WGS sequence"/>
</dbReference>
<protein>
    <submittedName>
        <fullName evidence="2">Thiol reductase thioredoxin</fullName>
    </submittedName>
    <submittedName>
        <fullName evidence="3">Thioredoxin-like negative regulator of GroEL</fullName>
    </submittedName>
</protein>
<dbReference type="CDD" id="cd02947">
    <property type="entry name" value="TRX_family"/>
    <property type="match status" value="1"/>
</dbReference>
<keyword evidence="4" id="KW-1185">Reference proteome</keyword>
<dbReference type="SUPFAM" id="SSF52833">
    <property type="entry name" value="Thioredoxin-like"/>
    <property type="match status" value="1"/>
</dbReference>
<reference evidence="2" key="2">
    <citation type="submission" date="2020-09" db="EMBL/GenBank/DDBJ databases">
        <authorList>
            <person name="Sun Q."/>
            <person name="Ohkuma M."/>
        </authorList>
    </citation>
    <scope>NUCLEOTIDE SEQUENCE</scope>
    <source>
        <strain evidence="2">JCM 16108</strain>
    </source>
</reference>
<evidence type="ECO:0000259" key="1">
    <source>
        <dbReference type="PROSITE" id="PS51352"/>
    </source>
</evidence>
<comment type="caution">
    <text evidence="2">The sequence shown here is derived from an EMBL/GenBank/DDBJ whole genome shotgun (WGS) entry which is preliminary data.</text>
</comment>
<dbReference type="OrthoDB" id="267941at2157"/>
<feature type="domain" description="Thioredoxin" evidence="1">
    <location>
        <begin position="1"/>
        <end position="121"/>
    </location>
</feature>
<dbReference type="Pfam" id="PF00085">
    <property type="entry name" value="Thioredoxin"/>
    <property type="match status" value="1"/>
</dbReference>
<dbReference type="AlphaFoldDB" id="A0A830FZB8"/>
<proteinExistence type="predicted"/>
<dbReference type="RefSeq" id="WP_188871794.1">
    <property type="nucleotide sequence ID" value="NZ_BMOO01000003.1"/>
</dbReference>
<sequence length="132" mass="13945">MSDARAPAAARSDAPTTPVAVETGDDIDAFVDANDVALVDVYRPGCTLCEAIEPIVGAVAKASGVAVATCNPQRDLAVVEEYEVRSVPTLLLFVEGELVGRLAEGFQGTDAVFAFLAEHLDGHRDVLPDEYR</sequence>
<evidence type="ECO:0000313" key="2">
    <source>
        <dbReference type="EMBL" id="GGM67088.1"/>
    </source>
</evidence>
<name>A0A830FZB8_9EURY</name>
<dbReference type="InterPro" id="IPR036249">
    <property type="entry name" value="Thioredoxin-like_sf"/>
</dbReference>
<accession>A0A830FZB8</accession>
<dbReference type="Proteomes" id="UP000614609">
    <property type="component" value="Unassembled WGS sequence"/>
</dbReference>
<evidence type="ECO:0000313" key="4">
    <source>
        <dbReference type="Proteomes" id="UP000614609"/>
    </source>
</evidence>
<evidence type="ECO:0000313" key="3">
    <source>
        <dbReference type="EMBL" id="MBP1953197.1"/>
    </source>
</evidence>
<reference evidence="2" key="1">
    <citation type="journal article" date="2014" name="Int. J. Syst. Evol. Microbiol.">
        <title>Complete genome sequence of Corynebacterium casei LMG S-19264T (=DSM 44701T), isolated from a smear-ripened cheese.</title>
        <authorList>
            <consortium name="US DOE Joint Genome Institute (JGI-PGF)"/>
            <person name="Walter F."/>
            <person name="Albersmeier A."/>
            <person name="Kalinowski J."/>
            <person name="Ruckert C."/>
        </authorList>
    </citation>
    <scope>NUCLEOTIDE SEQUENCE</scope>
    <source>
        <strain evidence="2">JCM 16108</strain>
    </source>
</reference>
<dbReference type="EMBL" id="BMOO01000003">
    <property type="protein sequence ID" value="GGM67088.1"/>
    <property type="molecule type" value="Genomic_DNA"/>
</dbReference>
<dbReference type="PROSITE" id="PS51352">
    <property type="entry name" value="THIOREDOXIN_2"/>
    <property type="match status" value="1"/>
</dbReference>
<dbReference type="EMBL" id="JAGGKO010000001">
    <property type="protein sequence ID" value="MBP1953197.1"/>
    <property type="molecule type" value="Genomic_DNA"/>
</dbReference>